<dbReference type="InterPro" id="IPR039538">
    <property type="entry name" value="BetI_C"/>
</dbReference>
<organism evidence="7 8">
    <name type="scientific">Pseudonocardia sulfidoxydans NBRC 16205</name>
    <dbReference type="NCBI Taxonomy" id="1223511"/>
    <lineage>
        <taxon>Bacteria</taxon>
        <taxon>Bacillati</taxon>
        <taxon>Actinomycetota</taxon>
        <taxon>Actinomycetes</taxon>
        <taxon>Pseudonocardiales</taxon>
        <taxon>Pseudonocardiaceae</taxon>
        <taxon>Pseudonocardia</taxon>
    </lineage>
</organism>
<dbReference type="InterPro" id="IPR036271">
    <property type="entry name" value="Tet_transcr_reg_TetR-rel_C_sf"/>
</dbReference>
<dbReference type="PROSITE" id="PS50977">
    <property type="entry name" value="HTH_TETR_2"/>
    <property type="match status" value="1"/>
</dbReference>
<dbReference type="SUPFAM" id="SSF46689">
    <property type="entry name" value="Homeodomain-like"/>
    <property type="match status" value="1"/>
</dbReference>
<evidence type="ECO:0000256" key="1">
    <source>
        <dbReference type="ARBA" id="ARBA00022491"/>
    </source>
</evidence>
<evidence type="ECO:0000313" key="8">
    <source>
        <dbReference type="Proteomes" id="UP000321685"/>
    </source>
</evidence>
<dbReference type="PANTHER" id="PTHR30055">
    <property type="entry name" value="HTH-TYPE TRANSCRIPTIONAL REGULATOR RUTR"/>
    <property type="match status" value="1"/>
</dbReference>
<evidence type="ECO:0000256" key="2">
    <source>
        <dbReference type="ARBA" id="ARBA00023015"/>
    </source>
</evidence>
<dbReference type="RefSeq" id="WP_147105645.1">
    <property type="nucleotide sequence ID" value="NZ_BJVJ01000016.1"/>
</dbReference>
<dbReference type="Pfam" id="PF13977">
    <property type="entry name" value="TetR_C_6"/>
    <property type="match status" value="1"/>
</dbReference>
<keyword evidence="2" id="KW-0805">Transcription regulation</keyword>
<gene>
    <name evidence="7" type="ORF">PSU4_20870</name>
</gene>
<dbReference type="EMBL" id="BJVJ01000016">
    <property type="protein sequence ID" value="GEL23133.1"/>
    <property type="molecule type" value="Genomic_DNA"/>
</dbReference>
<dbReference type="AlphaFoldDB" id="A0A511DFE8"/>
<feature type="domain" description="HTH tetR-type" evidence="6">
    <location>
        <begin position="12"/>
        <end position="72"/>
    </location>
</feature>
<sequence length="211" mass="22038">MTDTAGGDDPHDELRERLLQAAAAVFARNGYAGTKVMDIVREAGLSTGAMYGRFRSKNELLREAVVGRSTRVGYIAAEAASLAELFDYPARSIGRPLTDAEAMRLEAYVTARREPDVAAAVADAYAAWREKVEPLVASSAIDGGLADGVDAEAALLLFRAIYFGLLLHRGAGLTSPEPQAWTALLRRVTAAVTSPHPGGAVAGGGDAAAPA</sequence>
<dbReference type="OrthoDB" id="4726108at2"/>
<evidence type="ECO:0000313" key="7">
    <source>
        <dbReference type="EMBL" id="GEL23133.1"/>
    </source>
</evidence>
<proteinExistence type="predicted"/>
<dbReference type="PANTHER" id="PTHR30055:SF234">
    <property type="entry name" value="HTH-TYPE TRANSCRIPTIONAL REGULATOR BETI"/>
    <property type="match status" value="1"/>
</dbReference>
<evidence type="ECO:0000256" key="5">
    <source>
        <dbReference type="PROSITE-ProRule" id="PRU00335"/>
    </source>
</evidence>
<evidence type="ECO:0000256" key="4">
    <source>
        <dbReference type="ARBA" id="ARBA00023163"/>
    </source>
</evidence>
<dbReference type="Proteomes" id="UP000321685">
    <property type="component" value="Unassembled WGS sequence"/>
</dbReference>
<reference evidence="7 8" key="1">
    <citation type="submission" date="2019-07" db="EMBL/GenBank/DDBJ databases">
        <title>Whole genome shotgun sequence of Pseudonocardia sulfidoxydans NBRC 16205.</title>
        <authorList>
            <person name="Hosoyama A."/>
            <person name="Uohara A."/>
            <person name="Ohji S."/>
            <person name="Ichikawa N."/>
        </authorList>
    </citation>
    <scope>NUCLEOTIDE SEQUENCE [LARGE SCALE GENOMIC DNA]</scope>
    <source>
        <strain evidence="7 8">NBRC 16205</strain>
    </source>
</reference>
<dbReference type="GO" id="GO:0000976">
    <property type="term" value="F:transcription cis-regulatory region binding"/>
    <property type="evidence" value="ECO:0007669"/>
    <property type="project" value="TreeGrafter"/>
</dbReference>
<dbReference type="Gene3D" id="1.10.357.10">
    <property type="entry name" value="Tetracycline Repressor, domain 2"/>
    <property type="match status" value="1"/>
</dbReference>
<keyword evidence="8" id="KW-1185">Reference proteome</keyword>
<dbReference type="GO" id="GO:0003700">
    <property type="term" value="F:DNA-binding transcription factor activity"/>
    <property type="evidence" value="ECO:0007669"/>
    <property type="project" value="TreeGrafter"/>
</dbReference>
<evidence type="ECO:0000259" key="6">
    <source>
        <dbReference type="PROSITE" id="PS50977"/>
    </source>
</evidence>
<dbReference type="PRINTS" id="PR00455">
    <property type="entry name" value="HTHTETR"/>
</dbReference>
<keyword evidence="1" id="KW-0678">Repressor</keyword>
<dbReference type="Pfam" id="PF00440">
    <property type="entry name" value="TetR_N"/>
    <property type="match status" value="1"/>
</dbReference>
<feature type="DNA-binding region" description="H-T-H motif" evidence="5">
    <location>
        <begin position="35"/>
        <end position="54"/>
    </location>
</feature>
<dbReference type="InterPro" id="IPR009057">
    <property type="entry name" value="Homeodomain-like_sf"/>
</dbReference>
<comment type="caution">
    <text evidence="7">The sequence shown here is derived from an EMBL/GenBank/DDBJ whole genome shotgun (WGS) entry which is preliminary data.</text>
</comment>
<keyword evidence="3 5" id="KW-0238">DNA-binding</keyword>
<protein>
    <recommendedName>
        <fullName evidence="6">HTH tetR-type domain-containing protein</fullName>
    </recommendedName>
</protein>
<name>A0A511DFE8_9PSEU</name>
<accession>A0A511DFE8</accession>
<dbReference type="SUPFAM" id="SSF48498">
    <property type="entry name" value="Tetracyclin repressor-like, C-terminal domain"/>
    <property type="match status" value="1"/>
</dbReference>
<keyword evidence="4" id="KW-0804">Transcription</keyword>
<dbReference type="InterPro" id="IPR001647">
    <property type="entry name" value="HTH_TetR"/>
</dbReference>
<evidence type="ECO:0000256" key="3">
    <source>
        <dbReference type="ARBA" id="ARBA00023125"/>
    </source>
</evidence>
<dbReference type="InterPro" id="IPR050109">
    <property type="entry name" value="HTH-type_TetR-like_transc_reg"/>
</dbReference>